<evidence type="ECO:0000313" key="4">
    <source>
        <dbReference type="Proteomes" id="UP000680132"/>
    </source>
</evidence>
<keyword evidence="1" id="KW-0472">Membrane</keyword>
<keyword evidence="1" id="KW-1133">Transmembrane helix</keyword>
<dbReference type="Proteomes" id="UP000680132">
    <property type="component" value="Unassembled WGS sequence"/>
</dbReference>
<evidence type="ECO:0000313" key="2">
    <source>
        <dbReference type="EMBL" id="MBO3662327.1"/>
    </source>
</evidence>
<dbReference type="EMBL" id="JAGFOA010000005">
    <property type="protein sequence ID" value="MBO3664319.1"/>
    <property type="molecule type" value="Genomic_DNA"/>
</dbReference>
<comment type="caution">
    <text evidence="3">The sequence shown here is derived from an EMBL/GenBank/DDBJ whole genome shotgun (WGS) entry which is preliminary data.</text>
</comment>
<keyword evidence="4" id="KW-1185">Reference proteome</keyword>
<organism evidence="3 4">
    <name type="scientific">Microbacterium stercoris</name>
    <dbReference type="NCBI Taxonomy" id="2820289"/>
    <lineage>
        <taxon>Bacteria</taxon>
        <taxon>Bacillati</taxon>
        <taxon>Actinomycetota</taxon>
        <taxon>Actinomycetes</taxon>
        <taxon>Micrococcales</taxon>
        <taxon>Microbacteriaceae</taxon>
        <taxon>Microbacterium</taxon>
    </lineage>
</organism>
<feature type="transmembrane region" description="Helical" evidence="1">
    <location>
        <begin position="29"/>
        <end position="52"/>
    </location>
</feature>
<accession>A0A939TUR5</accession>
<proteinExistence type="predicted"/>
<reference evidence="3" key="1">
    <citation type="submission" date="2021-03" db="EMBL/GenBank/DDBJ databases">
        <title>Microbacterium sp. nov., a novel actinobacterium isolated from cow dung.</title>
        <authorList>
            <person name="Zhang L."/>
        </authorList>
    </citation>
    <scope>NUCLEOTIDE SEQUENCE</scope>
    <source>
        <strain evidence="3">NEAU-LLB</strain>
    </source>
</reference>
<protein>
    <submittedName>
        <fullName evidence="3">Uncharacterized protein</fullName>
    </submittedName>
</protein>
<feature type="transmembrane region" description="Helical" evidence="1">
    <location>
        <begin position="6"/>
        <end position="22"/>
    </location>
</feature>
<feature type="transmembrane region" description="Helical" evidence="1">
    <location>
        <begin position="58"/>
        <end position="75"/>
    </location>
</feature>
<dbReference type="EMBL" id="JAGFOA010000001">
    <property type="protein sequence ID" value="MBO3662327.1"/>
    <property type="molecule type" value="Genomic_DNA"/>
</dbReference>
<sequence>MYILLALIAAISIGIGIHYLVPRRATRGVVLAPAISGAAAAVVYAICTWSGLGEASPWTWLSTIVVSALLSWAGTEAISRHRAHHDAAEAKAAGIA</sequence>
<name>A0A939TUR5_9MICO</name>
<evidence type="ECO:0000256" key="1">
    <source>
        <dbReference type="SAM" id="Phobius"/>
    </source>
</evidence>
<keyword evidence="1" id="KW-0812">Transmembrane</keyword>
<dbReference type="RefSeq" id="WP_208500014.1">
    <property type="nucleotide sequence ID" value="NZ_JAGFOA010000001.1"/>
</dbReference>
<dbReference type="AlphaFoldDB" id="A0A939TUR5"/>
<gene>
    <name evidence="2" type="ORF">J5V96_02240</name>
    <name evidence="3" type="ORF">J5V96_12485</name>
</gene>
<evidence type="ECO:0000313" key="3">
    <source>
        <dbReference type="EMBL" id="MBO3664319.1"/>
    </source>
</evidence>